<accession>A0A9R1C7T7</accession>
<dbReference type="AlphaFoldDB" id="A0A9R1C7T7"/>
<dbReference type="EMBL" id="BPUB01000001">
    <property type="protein sequence ID" value="GJG57610.1"/>
    <property type="molecule type" value="Genomic_DNA"/>
</dbReference>
<evidence type="ECO:0000259" key="1">
    <source>
        <dbReference type="PROSITE" id="PS50943"/>
    </source>
</evidence>
<comment type="caution">
    <text evidence="2">The sequence shown here is derived from an EMBL/GenBank/DDBJ whole genome shotgun (WGS) entry which is preliminary data.</text>
</comment>
<dbReference type="RefSeq" id="WP_223929479.1">
    <property type="nucleotide sequence ID" value="NZ_BPTU01000003.1"/>
</dbReference>
<reference evidence="2" key="1">
    <citation type="journal article" date="2022" name="Int. J. Syst. Evol. Microbiol.">
        <title>Prevotella lacticifex sp. nov., isolated from the rumen of cows.</title>
        <authorList>
            <person name="Shinkai T."/>
            <person name="Ikeyama N."/>
            <person name="Kumagai M."/>
            <person name="Ohmori H."/>
            <person name="Sakamoto M."/>
            <person name="Ohkuma M."/>
            <person name="Mitsumori M."/>
        </authorList>
    </citation>
    <scope>NUCLEOTIDE SEQUENCE</scope>
    <source>
        <strain evidence="2">R5076</strain>
    </source>
</reference>
<evidence type="ECO:0000313" key="3">
    <source>
        <dbReference type="Proteomes" id="UP000825483"/>
    </source>
</evidence>
<evidence type="ECO:0000313" key="2">
    <source>
        <dbReference type="EMBL" id="GJG57610.1"/>
    </source>
</evidence>
<dbReference type="PROSITE" id="PS50943">
    <property type="entry name" value="HTH_CROC1"/>
    <property type="match status" value="1"/>
</dbReference>
<dbReference type="InterPro" id="IPR001387">
    <property type="entry name" value="Cro/C1-type_HTH"/>
</dbReference>
<dbReference type="Proteomes" id="UP000825483">
    <property type="component" value="Unassembled WGS sequence"/>
</dbReference>
<gene>
    <name evidence="2" type="ORF">PRLR5076_04610</name>
</gene>
<organism evidence="2 3">
    <name type="scientific">Prevotella lacticifex</name>
    <dbReference type="NCBI Taxonomy" id="2854755"/>
    <lineage>
        <taxon>Bacteria</taxon>
        <taxon>Pseudomonadati</taxon>
        <taxon>Bacteroidota</taxon>
        <taxon>Bacteroidia</taxon>
        <taxon>Bacteroidales</taxon>
        <taxon>Prevotellaceae</taxon>
        <taxon>Prevotella</taxon>
    </lineage>
</organism>
<feature type="domain" description="HTH cro/C1-type" evidence="1">
    <location>
        <begin position="41"/>
        <end position="62"/>
    </location>
</feature>
<name>A0A9R1C7T7_9BACT</name>
<sequence length="149" mass="16984">MLNLELIDDLYASLPKERQKELITKLFNKSKQSMGYFHRTKDITLSKLEVLADFFGMPLDYFRQGNGFKAKNLQSNADGNTSLNMGLMMENKSLSMQVESMKTIIAAKDETIKAQNTVIQLFRAQMDNAVSRDSDRATTRGSDDGYYYI</sequence>
<protein>
    <recommendedName>
        <fullName evidence="1">HTH cro/C1-type domain-containing protein</fullName>
    </recommendedName>
</protein>
<proteinExistence type="predicted"/>
<keyword evidence="3" id="KW-1185">Reference proteome</keyword>
<dbReference type="GeneID" id="72468515"/>